<feature type="compositionally biased region" description="Basic and acidic residues" evidence="22">
    <location>
        <begin position="1088"/>
        <end position="1111"/>
    </location>
</feature>
<name>A0AAN6GJZ9_9BASI</name>
<evidence type="ECO:0000259" key="24">
    <source>
        <dbReference type="SMART" id="SM00831"/>
    </source>
</evidence>
<protein>
    <recommendedName>
        <fullName evidence="19">P-type Na(+) transporter</fullName>
        <ecNumber evidence="19">7.2.2.3</ecNumber>
    </recommendedName>
</protein>
<dbReference type="SUPFAM" id="SSF56784">
    <property type="entry name" value="HAD-like"/>
    <property type="match status" value="1"/>
</dbReference>
<dbReference type="Pfam" id="PF00690">
    <property type="entry name" value="Cation_ATPase_N"/>
    <property type="match status" value="1"/>
</dbReference>
<dbReference type="GO" id="GO:0016887">
    <property type="term" value="F:ATP hydrolysis activity"/>
    <property type="evidence" value="ECO:0007669"/>
    <property type="project" value="InterPro"/>
</dbReference>
<dbReference type="GO" id="GO:0005524">
    <property type="term" value="F:ATP binding"/>
    <property type="evidence" value="ECO:0007669"/>
    <property type="project" value="UniProtKB-KW"/>
</dbReference>
<keyword evidence="12" id="KW-1278">Translocase</keyword>
<dbReference type="Gene3D" id="3.40.1110.10">
    <property type="entry name" value="Calcium-transporting ATPase, cytoplasmic domain N"/>
    <property type="match status" value="1"/>
</dbReference>
<dbReference type="SUPFAM" id="SSF81665">
    <property type="entry name" value="Calcium ATPase, transmembrane domain M"/>
    <property type="match status" value="1"/>
</dbReference>
<comment type="cofactor">
    <cofactor evidence="1">
        <name>Mg(2+)</name>
        <dbReference type="ChEBI" id="CHEBI:18420"/>
    </cofactor>
</comment>
<dbReference type="Pfam" id="PF00122">
    <property type="entry name" value="E1-E2_ATPase"/>
    <property type="match status" value="1"/>
</dbReference>
<feature type="transmembrane region" description="Helical" evidence="23">
    <location>
        <begin position="1016"/>
        <end position="1036"/>
    </location>
</feature>
<dbReference type="FunFam" id="3.40.50.1000:FF:000047">
    <property type="entry name" value="Sodium P-type ATPase"/>
    <property type="match status" value="1"/>
</dbReference>
<dbReference type="SFLD" id="SFLDS00003">
    <property type="entry name" value="Haloacid_Dehalogenase"/>
    <property type="match status" value="1"/>
</dbReference>
<keyword evidence="4" id="KW-1003">Cell membrane</keyword>
<accession>A0AAN6GJZ9</accession>
<dbReference type="FunFam" id="1.20.1110.10:FF:000015">
    <property type="entry name" value="Sodium ion P-type ATPase"/>
    <property type="match status" value="1"/>
</dbReference>
<evidence type="ECO:0000256" key="10">
    <source>
        <dbReference type="ARBA" id="ARBA00022842"/>
    </source>
</evidence>
<evidence type="ECO:0000313" key="26">
    <source>
        <dbReference type="Proteomes" id="UP001176521"/>
    </source>
</evidence>
<evidence type="ECO:0000256" key="1">
    <source>
        <dbReference type="ARBA" id="ARBA00001946"/>
    </source>
</evidence>
<evidence type="ECO:0000256" key="11">
    <source>
        <dbReference type="ARBA" id="ARBA00022958"/>
    </source>
</evidence>
<evidence type="ECO:0000256" key="21">
    <source>
        <dbReference type="ARBA" id="ARBA00049499"/>
    </source>
</evidence>
<gene>
    <name evidence="25" type="primary">ENA2</name>
    <name evidence="25" type="ORF">OC842_000086</name>
</gene>
<dbReference type="GO" id="GO:0006813">
    <property type="term" value="P:potassium ion transport"/>
    <property type="evidence" value="ECO:0007669"/>
    <property type="project" value="UniProtKB-KW"/>
</dbReference>
<evidence type="ECO:0000256" key="13">
    <source>
        <dbReference type="ARBA" id="ARBA00022989"/>
    </source>
</evidence>
<dbReference type="Pfam" id="PF08282">
    <property type="entry name" value="Hydrolase_3"/>
    <property type="match status" value="1"/>
</dbReference>
<evidence type="ECO:0000256" key="3">
    <source>
        <dbReference type="ARBA" id="ARBA00022448"/>
    </source>
</evidence>
<keyword evidence="6 23" id="KW-0812">Transmembrane</keyword>
<dbReference type="InterPro" id="IPR044492">
    <property type="entry name" value="P_typ_ATPase_HD_dom"/>
</dbReference>
<evidence type="ECO:0000256" key="5">
    <source>
        <dbReference type="ARBA" id="ARBA00022538"/>
    </source>
</evidence>
<dbReference type="InterPro" id="IPR023298">
    <property type="entry name" value="ATPase_P-typ_TM_dom_sf"/>
</dbReference>
<dbReference type="GO" id="GO:0005886">
    <property type="term" value="C:plasma membrane"/>
    <property type="evidence" value="ECO:0007669"/>
    <property type="project" value="UniProtKB-SubCell"/>
</dbReference>
<dbReference type="PRINTS" id="PR00121">
    <property type="entry name" value="NAKATPASE"/>
</dbReference>
<dbReference type="EC" id="7.2.2.3" evidence="19"/>
<dbReference type="PROSITE" id="PS00154">
    <property type="entry name" value="ATPASE_E1_E2"/>
    <property type="match status" value="1"/>
</dbReference>
<evidence type="ECO:0000256" key="15">
    <source>
        <dbReference type="ARBA" id="ARBA00023065"/>
    </source>
</evidence>
<keyword evidence="26" id="KW-1185">Reference proteome</keyword>
<evidence type="ECO:0000256" key="20">
    <source>
        <dbReference type="ARBA" id="ARBA00048599"/>
    </source>
</evidence>
<feature type="transmembrane region" description="Helical" evidence="23">
    <location>
        <begin position="337"/>
        <end position="356"/>
    </location>
</feature>
<keyword evidence="7" id="KW-0479">Metal-binding</keyword>
<evidence type="ECO:0000256" key="9">
    <source>
        <dbReference type="ARBA" id="ARBA00022840"/>
    </source>
</evidence>
<evidence type="ECO:0000256" key="16">
    <source>
        <dbReference type="ARBA" id="ARBA00023136"/>
    </source>
</evidence>
<feature type="transmembrane region" description="Helical" evidence="23">
    <location>
        <begin position="110"/>
        <end position="128"/>
    </location>
</feature>
<evidence type="ECO:0000256" key="12">
    <source>
        <dbReference type="ARBA" id="ARBA00022967"/>
    </source>
</evidence>
<keyword evidence="10" id="KW-0460">Magnesium</keyword>
<feature type="transmembrane region" description="Helical" evidence="23">
    <location>
        <begin position="917"/>
        <end position="944"/>
    </location>
</feature>
<dbReference type="PANTHER" id="PTHR42861">
    <property type="entry name" value="CALCIUM-TRANSPORTING ATPASE"/>
    <property type="match status" value="1"/>
</dbReference>
<reference evidence="25" key="1">
    <citation type="journal article" date="2023" name="PhytoFront">
        <title>Draft Genome Resources of Seven Strains of Tilletia horrida, Causal Agent of Kernel Smut of Rice.</title>
        <authorList>
            <person name="Khanal S."/>
            <person name="Antony Babu S."/>
            <person name="Zhou X.G."/>
        </authorList>
    </citation>
    <scope>NUCLEOTIDE SEQUENCE</scope>
    <source>
        <strain evidence="25">TX3</strain>
    </source>
</reference>
<keyword evidence="5" id="KW-0633">Potassium transport</keyword>
<evidence type="ECO:0000256" key="18">
    <source>
        <dbReference type="ARBA" id="ARBA00035017"/>
    </source>
</evidence>
<proteinExistence type="inferred from homology"/>
<dbReference type="FunFam" id="3.40.1110.10:FF:000039">
    <property type="entry name" value="Sodium P-type ATPase"/>
    <property type="match status" value="1"/>
</dbReference>
<feature type="compositionally biased region" description="Polar residues" evidence="22">
    <location>
        <begin position="10"/>
        <end position="20"/>
    </location>
</feature>
<evidence type="ECO:0000256" key="6">
    <source>
        <dbReference type="ARBA" id="ARBA00022692"/>
    </source>
</evidence>
<dbReference type="NCBIfam" id="TIGR01494">
    <property type="entry name" value="ATPase_P-type"/>
    <property type="match status" value="3"/>
</dbReference>
<evidence type="ECO:0000256" key="22">
    <source>
        <dbReference type="SAM" id="MobiDB-lite"/>
    </source>
</evidence>
<evidence type="ECO:0000256" key="8">
    <source>
        <dbReference type="ARBA" id="ARBA00022741"/>
    </source>
</evidence>
<dbReference type="InterPro" id="IPR004014">
    <property type="entry name" value="ATPase_P-typ_cation-transptr_N"/>
</dbReference>
<evidence type="ECO:0000256" key="23">
    <source>
        <dbReference type="SAM" id="Phobius"/>
    </source>
</evidence>
<dbReference type="Pfam" id="PF00689">
    <property type="entry name" value="Cation_ATPase_C"/>
    <property type="match status" value="1"/>
</dbReference>
<dbReference type="NCBIfam" id="TIGR01523">
    <property type="entry name" value="ATPase-IID_K-Na"/>
    <property type="match status" value="1"/>
</dbReference>
<feature type="transmembrane region" description="Helical" evidence="23">
    <location>
        <begin position="368"/>
        <end position="392"/>
    </location>
</feature>
<dbReference type="GO" id="GO:0008554">
    <property type="term" value="F:P-type sodium transporter activity"/>
    <property type="evidence" value="ECO:0007669"/>
    <property type="project" value="UniProtKB-EC"/>
</dbReference>
<keyword evidence="16 23" id="KW-0472">Membrane</keyword>
<evidence type="ECO:0000256" key="7">
    <source>
        <dbReference type="ARBA" id="ARBA00022723"/>
    </source>
</evidence>
<keyword evidence="15" id="KW-0406">Ion transport</keyword>
<dbReference type="Gene3D" id="1.20.1110.10">
    <property type="entry name" value="Calcium-transporting ATPase, transmembrane domain"/>
    <property type="match status" value="2"/>
</dbReference>
<dbReference type="SMART" id="SM00831">
    <property type="entry name" value="Cation_ATPase_N"/>
    <property type="match status" value="1"/>
</dbReference>
<feature type="transmembrane region" description="Helical" evidence="23">
    <location>
        <begin position="964"/>
        <end position="988"/>
    </location>
</feature>
<keyword evidence="8" id="KW-0547">Nucleotide-binding</keyword>
<organism evidence="25 26">
    <name type="scientific">Tilletia horrida</name>
    <dbReference type="NCBI Taxonomy" id="155126"/>
    <lineage>
        <taxon>Eukaryota</taxon>
        <taxon>Fungi</taxon>
        <taxon>Dikarya</taxon>
        <taxon>Basidiomycota</taxon>
        <taxon>Ustilaginomycotina</taxon>
        <taxon>Exobasidiomycetes</taxon>
        <taxon>Tilletiales</taxon>
        <taxon>Tilletiaceae</taxon>
        <taxon>Tilletia</taxon>
    </lineage>
</organism>
<comment type="catalytic activity">
    <reaction evidence="20">
        <text>K(+)(in) + ATP + H2O = K(+)(out) + ADP + phosphate + H(+)</text>
        <dbReference type="Rhea" id="RHEA:75815"/>
        <dbReference type="ChEBI" id="CHEBI:15377"/>
        <dbReference type="ChEBI" id="CHEBI:15378"/>
        <dbReference type="ChEBI" id="CHEBI:29103"/>
        <dbReference type="ChEBI" id="CHEBI:30616"/>
        <dbReference type="ChEBI" id="CHEBI:43474"/>
        <dbReference type="ChEBI" id="CHEBI:456216"/>
    </reaction>
</comment>
<comment type="catalytic activity">
    <reaction evidence="21">
        <text>Na(+)(in) + ATP + H2O = Na(+)(out) + ADP + phosphate + H(+)</text>
        <dbReference type="Rhea" id="RHEA:14633"/>
        <dbReference type="ChEBI" id="CHEBI:15377"/>
        <dbReference type="ChEBI" id="CHEBI:15378"/>
        <dbReference type="ChEBI" id="CHEBI:29101"/>
        <dbReference type="ChEBI" id="CHEBI:30616"/>
        <dbReference type="ChEBI" id="CHEBI:43474"/>
        <dbReference type="ChEBI" id="CHEBI:456216"/>
        <dbReference type="EC" id="7.2.2.3"/>
    </reaction>
    <physiologicalReaction direction="left-to-right" evidence="21">
        <dbReference type="Rhea" id="RHEA:14634"/>
    </physiologicalReaction>
</comment>
<dbReference type="PRINTS" id="PR00119">
    <property type="entry name" value="CATATPASE"/>
</dbReference>
<keyword evidence="9" id="KW-0067">ATP-binding</keyword>
<dbReference type="SUPFAM" id="SSF81660">
    <property type="entry name" value="Metal cation-transporting ATPase, ATP-binding domain N"/>
    <property type="match status" value="1"/>
</dbReference>
<feature type="transmembrane region" description="Helical" evidence="23">
    <location>
        <begin position="1048"/>
        <end position="1068"/>
    </location>
</feature>
<dbReference type="InterPro" id="IPR008250">
    <property type="entry name" value="ATPase_P-typ_transduc_dom_A_sf"/>
</dbReference>
<evidence type="ECO:0000256" key="4">
    <source>
        <dbReference type="ARBA" id="ARBA00022475"/>
    </source>
</evidence>
<dbReference type="Proteomes" id="UP001176521">
    <property type="component" value="Unassembled WGS sequence"/>
</dbReference>
<dbReference type="Pfam" id="PF13246">
    <property type="entry name" value="Cation_ATPase"/>
    <property type="match status" value="1"/>
</dbReference>
<dbReference type="InterPro" id="IPR023299">
    <property type="entry name" value="ATPase_P-typ_cyto_dom_N"/>
</dbReference>
<keyword evidence="3" id="KW-0813">Transport</keyword>
<feature type="region of interest" description="Disordered" evidence="22">
    <location>
        <begin position="1"/>
        <end position="48"/>
    </location>
</feature>
<keyword evidence="14" id="KW-0915">Sodium</keyword>
<dbReference type="SUPFAM" id="SSF81653">
    <property type="entry name" value="Calcium ATPase, transduction domain A"/>
    <property type="match status" value="1"/>
</dbReference>
<keyword evidence="11" id="KW-0630">Potassium</keyword>
<evidence type="ECO:0000256" key="19">
    <source>
        <dbReference type="ARBA" id="ARBA00035029"/>
    </source>
</evidence>
<dbReference type="Gene3D" id="2.70.150.10">
    <property type="entry name" value="Calcium-transporting ATPase, cytoplasmic transduction domain A"/>
    <property type="match status" value="1"/>
</dbReference>
<feature type="transmembrane region" description="Helical" evidence="23">
    <location>
        <begin position="876"/>
        <end position="896"/>
    </location>
</feature>
<dbReference type="InterPro" id="IPR036412">
    <property type="entry name" value="HAD-like_sf"/>
</dbReference>
<dbReference type="GO" id="GO:0046872">
    <property type="term" value="F:metal ion binding"/>
    <property type="evidence" value="ECO:0007669"/>
    <property type="project" value="UniProtKB-KW"/>
</dbReference>
<sequence length="1111" mass="120593">MPAPFERSATLATQGSQATKVQPPDSPSTPKHPDGSSNDSNGAILPQPDREQALSEAFRYSYTQVLTALDVDVDKGLSDQEATRRREQYGPNMLEGSDESGWARILLNQIANAMTLVLLIAMIVSLAIQSWIEGVIAFVVVVNIAVGFAQELSAEKTMNSLRNLASPTARVIRGGNGITIPAQDVVPGDIIELQTGDTVPADLRLVEAVNFEADEALLTGESVPVAKDANISYGKQEASDIGVGDRLNLAFCSSTVSKGRATGIAVGIGMNSEIGKIASALSGEARNSRLRQIKEKAHGKVKPHMYVQAGALTIWDQLASFLGLTKGTPLQQKLSQLAILLFFIAVVFAIICIAANGEFRVTTREVIIYAVATGVSMIPASLSAVLTITMAAGTRAMVKRNVIVRRMESLEALGAVTDICSDKTGTLTQGRMVVRRAWMPSHGTLVVDETNEPFNPTLGDVNLHNSEPTELKPDASGGRKVDAAYAGENSDFADFLNVASLCTTAVVFQDKETGQWTAHGDTTECGLATFAARFDWSRQRWTKVANPDDKERDQRPPAWKQIQEYPFDSSIKRMAVTFTHTESGKSMAFLKGAVERVLEACSAVQLPQGQQEPLTDDFTERILTNMDALASGGLRVLALAHRELSSDEVSKGAELERADVERNMRFLGLVGIYDPPRPESAGAVAACRNAGIQVRMATGDHPSTAAAIARDIGLLPRDLSSFSKRERDALVMTASQFDRLSDDEIDELPLLPLVIARCAPSTKVRLIEALHRRGRFCAMTGDGVNDSPSLKSSDVGIAMGNGSDVAKDAADLVLTDDNFKSIEAAVEEGRRISENISSFLLHLLAQNVAQACVLLIGLAFKDASGLSVFPLSPVEILYVIMVTSGFPAMGLGFEKAREGIMERKPRNVKTGVFSAEVVVDLFVYGLLMSALCLANFSMVVYLWGNGELGQDCNSGLDDAETCATVFRARSATFAVMTFGSLLLAWEVLDLRRSLFRMRRTTVWYRQFFADIWSNKFLFWCIIGGFISVFPIIYIPGLNDVVFLHRPISWEWGIVFISMLIFLAGIEFYKAGKRVFFRRRKEAGPNVVGEKKDAGSRDVEAGASEAEKAVRV</sequence>
<dbReference type="InterPro" id="IPR018303">
    <property type="entry name" value="ATPase_P-typ_P_site"/>
</dbReference>
<dbReference type="AlphaFoldDB" id="A0AAN6GJZ9"/>
<feature type="region of interest" description="Disordered" evidence="22">
    <location>
        <begin position="1086"/>
        <end position="1111"/>
    </location>
</feature>
<dbReference type="InterPro" id="IPR059000">
    <property type="entry name" value="ATPase_P-type_domA"/>
</dbReference>
<comment type="caution">
    <text evidence="25">The sequence shown here is derived from an EMBL/GenBank/DDBJ whole genome shotgun (WGS) entry which is preliminary data.</text>
</comment>
<comment type="similarity">
    <text evidence="18">Belongs to the cation transport ATPase (P-type) (TC 3.A.3) family. Type IID subfamily.</text>
</comment>
<evidence type="ECO:0000256" key="14">
    <source>
        <dbReference type="ARBA" id="ARBA00023053"/>
    </source>
</evidence>
<dbReference type="SFLD" id="SFLDG00002">
    <property type="entry name" value="C1.7:_P-type_atpase_like"/>
    <property type="match status" value="1"/>
</dbReference>
<evidence type="ECO:0000256" key="17">
    <source>
        <dbReference type="ARBA" id="ARBA00023201"/>
    </source>
</evidence>
<dbReference type="InterPro" id="IPR006414">
    <property type="entry name" value="P-type_ATPase_IID"/>
</dbReference>
<dbReference type="InterPro" id="IPR006068">
    <property type="entry name" value="ATPase_P-typ_cation-transptr_C"/>
</dbReference>
<evidence type="ECO:0000313" key="25">
    <source>
        <dbReference type="EMBL" id="KAK0541253.1"/>
    </source>
</evidence>
<feature type="domain" description="Cation-transporting P-type ATPase N-terminal" evidence="24">
    <location>
        <begin position="56"/>
        <end position="130"/>
    </location>
</feature>
<comment type="subcellular location">
    <subcellularLocation>
        <location evidence="2">Cell membrane</location>
        <topology evidence="2">Multi-pass membrane protein</topology>
    </subcellularLocation>
</comment>
<evidence type="ECO:0000256" key="2">
    <source>
        <dbReference type="ARBA" id="ARBA00004651"/>
    </source>
</evidence>
<keyword evidence="13 23" id="KW-1133">Transmembrane helix</keyword>
<dbReference type="InterPro" id="IPR001757">
    <property type="entry name" value="P_typ_ATPase"/>
</dbReference>
<keyword evidence="17" id="KW-0739">Sodium transport</keyword>
<dbReference type="SFLD" id="SFLDF00027">
    <property type="entry name" value="p-type_atpase"/>
    <property type="match status" value="1"/>
</dbReference>
<dbReference type="EMBL" id="JAPDMQ010000002">
    <property type="protein sequence ID" value="KAK0541253.1"/>
    <property type="molecule type" value="Genomic_DNA"/>
</dbReference>